<sequence length="259" mass="27587">MSIHDVVARSRRAAGVSAAVLAAVLLTGCTGGGGAPEETATASTDSSSSSRASASAESTASAGAGDTSTTTPAPSGSESPLPDDWRPQEPTVLATGQKVPDDYEPATLEHPARNVPKPVMPEEAKQETEAGAQAFLNYRADAQWYSIQTGDTSLIRQVTSTDCANCVEQYDSFDRVYSDGNWSGGGMEIQKIIPDSFIKRADGGYNLPVETVNYGLVTFRGGKVIERQIPFDLKDRFDVYILYKEGSWLYVTASPRGSM</sequence>
<feature type="domain" description="DUF6318" evidence="2">
    <location>
        <begin position="102"/>
        <end position="253"/>
    </location>
</feature>
<reference evidence="4" key="1">
    <citation type="submission" date="2017-08" db="EMBL/GenBank/DDBJ databases">
        <title>Draft Genome Sequence of Kocuria varians 80.</title>
        <authorList>
            <person name="Minaev M."/>
            <person name="Kurbakov K.A."/>
            <person name="Solodovnikova G.I."/>
            <person name="Kuznetsova O.A."/>
            <person name="Lisitsyn A.B."/>
        </authorList>
    </citation>
    <scope>NUCLEOTIDE SEQUENCE [LARGE SCALE GENOMIC DNA]</scope>
    <source>
        <strain evidence="4">80</strain>
    </source>
</reference>
<keyword evidence="4" id="KW-1185">Reference proteome</keyword>
<dbReference type="Pfam" id="PF19843">
    <property type="entry name" value="DUF6318"/>
    <property type="match status" value="1"/>
</dbReference>
<reference evidence="3 4" key="2">
    <citation type="submission" date="2020-07" db="EMBL/GenBank/DDBJ databases">
        <title>Genome of starter culture bacteria Kocuria salsicia reveals its technological properties and safety for usage in meat industry.</title>
        <authorList>
            <person name="Michael M."/>
            <person name="Konstantin K."/>
            <person name="Evgenii K."/>
            <person name="Galina S."/>
            <person name="Oksana K."/>
            <person name="Andrei L."/>
        </authorList>
    </citation>
    <scope>NUCLEOTIDE SEQUENCE [LARGE SCALE GENOMIC DNA]</scope>
    <source>
        <strain evidence="3 4">80</strain>
    </source>
</reference>
<gene>
    <name evidence="3" type="ORF">CIB50_0002170</name>
</gene>
<accession>A0A7D7L174</accession>
<evidence type="ECO:0000256" key="1">
    <source>
        <dbReference type="SAM" id="MobiDB-lite"/>
    </source>
</evidence>
<evidence type="ECO:0000259" key="2">
    <source>
        <dbReference type="Pfam" id="PF19843"/>
    </source>
</evidence>
<proteinExistence type="predicted"/>
<dbReference type="RefSeq" id="WP_094394220.1">
    <property type="nucleotide sequence ID" value="NZ_CP059343.1"/>
</dbReference>
<protein>
    <recommendedName>
        <fullName evidence="2">DUF6318 domain-containing protein</fullName>
    </recommendedName>
</protein>
<feature type="region of interest" description="Disordered" evidence="1">
    <location>
        <begin position="31"/>
        <end position="116"/>
    </location>
</feature>
<dbReference type="EMBL" id="CP059343">
    <property type="protein sequence ID" value="QMS57427.1"/>
    <property type="molecule type" value="Genomic_DNA"/>
</dbReference>
<evidence type="ECO:0000313" key="4">
    <source>
        <dbReference type="Proteomes" id="UP000216825"/>
    </source>
</evidence>
<dbReference type="InterPro" id="IPR046281">
    <property type="entry name" value="DUF6318"/>
</dbReference>
<organism evidence="3 4">
    <name type="scientific">Kocuria varians</name>
    <name type="common">Micrococcus varians</name>
    <dbReference type="NCBI Taxonomy" id="1272"/>
    <lineage>
        <taxon>Bacteria</taxon>
        <taxon>Bacillati</taxon>
        <taxon>Actinomycetota</taxon>
        <taxon>Actinomycetes</taxon>
        <taxon>Micrococcales</taxon>
        <taxon>Micrococcaceae</taxon>
        <taxon>Kocuria</taxon>
    </lineage>
</organism>
<evidence type="ECO:0000313" key="3">
    <source>
        <dbReference type="EMBL" id="QMS57427.1"/>
    </source>
</evidence>
<feature type="compositionally biased region" description="Low complexity" evidence="1">
    <location>
        <begin position="36"/>
        <end position="80"/>
    </location>
</feature>
<name>A0A7D7L174_KOCVA</name>
<dbReference type="KEGG" id="kvr:CIB50_0002170"/>
<dbReference type="AlphaFoldDB" id="A0A7D7L174"/>
<dbReference type="Proteomes" id="UP000216825">
    <property type="component" value="Chromosome"/>
</dbReference>